<dbReference type="PANTHER" id="PTHR47797">
    <property type="entry name" value="DEHYDROGENASE, PUTATIVE (AFU_ORTHOLOGUE AFUA_8G05805)-RELATED"/>
    <property type="match status" value="1"/>
</dbReference>
<feature type="chain" id="PRO_5042820724" description="DOMON domain-containing protein" evidence="1">
    <location>
        <begin position="19"/>
        <end position="237"/>
    </location>
</feature>
<dbReference type="InterPro" id="IPR015920">
    <property type="entry name" value="Cellobiose_DH-like_cyt"/>
</dbReference>
<dbReference type="Pfam" id="PF16010">
    <property type="entry name" value="CDH-cyt"/>
    <property type="match status" value="1"/>
</dbReference>
<dbReference type="Proteomes" id="UP001301769">
    <property type="component" value="Unassembled WGS sequence"/>
</dbReference>
<keyword evidence="4" id="KW-1185">Reference proteome</keyword>
<evidence type="ECO:0000256" key="1">
    <source>
        <dbReference type="SAM" id="SignalP"/>
    </source>
</evidence>
<reference evidence="3" key="1">
    <citation type="journal article" date="2023" name="Mol. Phylogenet. Evol.">
        <title>Genome-scale phylogeny and comparative genomics of the fungal order Sordariales.</title>
        <authorList>
            <person name="Hensen N."/>
            <person name="Bonometti L."/>
            <person name="Westerberg I."/>
            <person name="Brannstrom I.O."/>
            <person name="Guillou S."/>
            <person name="Cros-Aarteil S."/>
            <person name="Calhoun S."/>
            <person name="Haridas S."/>
            <person name="Kuo A."/>
            <person name="Mondo S."/>
            <person name="Pangilinan J."/>
            <person name="Riley R."/>
            <person name="LaButti K."/>
            <person name="Andreopoulos B."/>
            <person name="Lipzen A."/>
            <person name="Chen C."/>
            <person name="Yan M."/>
            <person name="Daum C."/>
            <person name="Ng V."/>
            <person name="Clum A."/>
            <person name="Steindorff A."/>
            <person name="Ohm R.A."/>
            <person name="Martin F."/>
            <person name="Silar P."/>
            <person name="Natvig D.O."/>
            <person name="Lalanne C."/>
            <person name="Gautier V."/>
            <person name="Ament-Velasquez S.L."/>
            <person name="Kruys A."/>
            <person name="Hutchinson M.I."/>
            <person name="Powell A.J."/>
            <person name="Barry K."/>
            <person name="Miller A.N."/>
            <person name="Grigoriev I.V."/>
            <person name="Debuchy R."/>
            <person name="Gladieux P."/>
            <person name="Hiltunen Thoren M."/>
            <person name="Johannesson H."/>
        </authorList>
    </citation>
    <scope>NUCLEOTIDE SEQUENCE</scope>
    <source>
        <strain evidence="3">PSN293</strain>
    </source>
</reference>
<keyword evidence="1" id="KW-0732">Signal</keyword>
<evidence type="ECO:0000313" key="3">
    <source>
        <dbReference type="EMBL" id="KAK4215243.1"/>
    </source>
</evidence>
<feature type="domain" description="DOMON" evidence="2">
    <location>
        <begin position="100"/>
        <end position="191"/>
    </location>
</feature>
<dbReference type="SUPFAM" id="SSF49344">
    <property type="entry name" value="CBD9-like"/>
    <property type="match status" value="1"/>
</dbReference>
<dbReference type="AlphaFoldDB" id="A0AAN7B8Y7"/>
<dbReference type="CDD" id="cd09630">
    <property type="entry name" value="CDH_like_cytochrome"/>
    <property type="match status" value="1"/>
</dbReference>
<protein>
    <recommendedName>
        <fullName evidence="2">DOMON domain-containing protein</fullName>
    </recommendedName>
</protein>
<evidence type="ECO:0000259" key="2">
    <source>
        <dbReference type="SMART" id="SM00664"/>
    </source>
</evidence>
<accession>A0AAN7B8Y7</accession>
<organism evidence="3 4">
    <name type="scientific">Rhypophila decipiens</name>
    <dbReference type="NCBI Taxonomy" id="261697"/>
    <lineage>
        <taxon>Eukaryota</taxon>
        <taxon>Fungi</taxon>
        <taxon>Dikarya</taxon>
        <taxon>Ascomycota</taxon>
        <taxon>Pezizomycotina</taxon>
        <taxon>Sordariomycetes</taxon>
        <taxon>Sordariomycetidae</taxon>
        <taxon>Sordariales</taxon>
        <taxon>Naviculisporaceae</taxon>
        <taxon>Rhypophila</taxon>
    </lineage>
</organism>
<gene>
    <name evidence="3" type="ORF">QBC37DRAFT_312729</name>
</gene>
<evidence type="ECO:0000313" key="4">
    <source>
        <dbReference type="Proteomes" id="UP001301769"/>
    </source>
</evidence>
<dbReference type="PANTHER" id="PTHR47797:SF5">
    <property type="entry name" value="CELLOBIOSE DEHYDROGENASE CYTOCHROME DOMAIN-CONTAINING PROTEIN"/>
    <property type="match status" value="1"/>
</dbReference>
<dbReference type="Gene3D" id="2.60.40.1210">
    <property type="entry name" value="Cellobiose dehydrogenase, cytochrome domain"/>
    <property type="match status" value="1"/>
</dbReference>
<feature type="signal peptide" evidence="1">
    <location>
        <begin position="1"/>
        <end position="18"/>
    </location>
</feature>
<name>A0AAN7B8Y7_9PEZI</name>
<reference evidence="3" key="2">
    <citation type="submission" date="2023-05" db="EMBL/GenBank/DDBJ databases">
        <authorList>
            <consortium name="Lawrence Berkeley National Laboratory"/>
            <person name="Steindorff A."/>
            <person name="Hensen N."/>
            <person name="Bonometti L."/>
            <person name="Westerberg I."/>
            <person name="Brannstrom I.O."/>
            <person name="Guillou S."/>
            <person name="Cros-Aarteil S."/>
            <person name="Calhoun S."/>
            <person name="Haridas S."/>
            <person name="Kuo A."/>
            <person name="Mondo S."/>
            <person name="Pangilinan J."/>
            <person name="Riley R."/>
            <person name="Labutti K."/>
            <person name="Andreopoulos B."/>
            <person name="Lipzen A."/>
            <person name="Chen C."/>
            <person name="Yanf M."/>
            <person name="Daum C."/>
            <person name="Ng V."/>
            <person name="Clum A."/>
            <person name="Ohm R."/>
            <person name="Martin F."/>
            <person name="Silar P."/>
            <person name="Natvig D."/>
            <person name="Lalanne C."/>
            <person name="Gautier V."/>
            <person name="Ament-Velasquez S.L."/>
            <person name="Kruys A."/>
            <person name="Hutchinson M.I."/>
            <person name="Powell A.J."/>
            <person name="Barry K."/>
            <person name="Miller A.N."/>
            <person name="Grigoriev I.V."/>
            <person name="Debuchy R."/>
            <person name="Gladieux P."/>
            <person name="Thoren M.H."/>
            <person name="Johannesson H."/>
        </authorList>
    </citation>
    <scope>NUCLEOTIDE SEQUENCE</scope>
    <source>
        <strain evidence="3">PSN293</strain>
    </source>
</reference>
<comment type="caution">
    <text evidence="3">The sequence shown here is derived from an EMBL/GenBank/DDBJ whole genome shotgun (WGS) entry which is preliminary data.</text>
</comment>
<dbReference type="SMART" id="SM00664">
    <property type="entry name" value="DoH"/>
    <property type="match status" value="1"/>
</dbReference>
<dbReference type="EMBL" id="MU858082">
    <property type="protein sequence ID" value="KAK4215243.1"/>
    <property type="molecule type" value="Genomic_DNA"/>
</dbReference>
<sequence>MQLHTLTTSLLLLLTSDAAPVTAHPSPVSKLPTQGPELNLKLVRQASQTSKYCAPQSSICYLQYATTSASYPVFRIAVPDVTSAPFETILQIVSPVSLGWVGFSWGGGMTSNPLTVVWPNGNTGKATVSSRWANGRTLPSTYSSASYKTLSSSKNSTHWTIEVVCTGCSKWTGGQLSVNGNTINTFAWAYSKTAVPQPANPSSSFSMHNNVGMFSDNLSAAKVPQATFQEYVKKAGL</sequence>
<proteinExistence type="predicted"/>
<dbReference type="InterPro" id="IPR005018">
    <property type="entry name" value="DOMON_domain"/>
</dbReference>